<protein>
    <submittedName>
        <fullName evidence="2">Uncharacterized protein</fullName>
    </submittedName>
</protein>
<feature type="transmembrane region" description="Helical" evidence="1">
    <location>
        <begin position="55"/>
        <end position="79"/>
    </location>
</feature>
<dbReference type="RefSeq" id="XP_052904647.1">
    <property type="nucleotide sequence ID" value="XM_053048842.1"/>
</dbReference>
<dbReference type="HOGENOM" id="CLU_1062061_0_0_1"/>
<evidence type="ECO:0000313" key="3">
    <source>
        <dbReference type="Proteomes" id="UP000054524"/>
    </source>
</evidence>
<sequence>MGIYTANTKISADLLKTTDSTPEVPDKSNVAVNTLEKPRTKGEIFHNRIVMVFRAIYIFSGYITSLFYAQQIVFLIRFYIKYSTILYNIELGLACLPLSFTACELKAAKILWYFIDEFSPKIKNDSHGDFNMKERFFYLLATPIALMMLTFAIIDMSTAVYIIQLTAYIFCPIGLGLLYSEIIKAGILTLIFPFIYKKEIRGKENGLFLYCRKMFIFWSFTLLAVYILLLLWLKYCQYYLNIDLKYFLIPTTYDTNSNYTIFSD</sequence>
<dbReference type="Proteomes" id="UP000054524">
    <property type="component" value="Unassembled WGS sequence"/>
</dbReference>
<proteinExistence type="predicted"/>
<keyword evidence="1" id="KW-0812">Transmembrane</keyword>
<feature type="transmembrane region" description="Helical" evidence="1">
    <location>
        <begin position="166"/>
        <end position="195"/>
    </location>
</feature>
<keyword evidence="1" id="KW-0472">Membrane</keyword>
<comment type="caution">
    <text evidence="2">The sequence shown here is derived from an EMBL/GenBank/DDBJ whole genome shotgun (WGS) entry which is preliminary data.</text>
</comment>
<evidence type="ECO:0000256" key="1">
    <source>
        <dbReference type="SAM" id="Phobius"/>
    </source>
</evidence>
<organism evidence="2 3">
    <name type="scientific">Nematocida ausubeli (strain ATCC PRA-371 / ERTm2)</name>
    <name type="common">Nematode killer fungus</name>
    <dbReference type="NCBI Taxonomy" id="1913371"/>
    <lineage>
        <taxon>Eukaryota</taxon>
        <taxon>Fungi</taxon>
        <taxon>Fungi incertae sedis</taxon>
        <taxon>Microsporidia</taxon>
        <taxon>Nematocida</taxon>
    </lineage>
</organism>
<name>A0A086J1S4_NEMA1</name>
<dbReference type="GeneID" id="77676180"/>
<feature type="transmembrane region" description="Helical" evidence="1">
    <location>
        <begin position="215"/>
        <end position="233"/>
    </location>
</feature>
<evidence type="ECO:0000313" key="2">
    <source>
        <dbReference type="EMBL" id="KFG26092.1"/>
    </source>
</evidence>
<dbReference type="AlphaFoldDB" id="A0A086J1S4"/>
<keyword evidence="3" id="KW-1185">Reference proteome</keyword>
<feature type="transmembrane region" description="Helical" evidence="1">
    <location>
        <begin position="136"/>
        <end position="154"/>
    </location>
</feature>
<keyword evidence="1" id="KW-1133">Transmembrane helix</keyword>
<gene>
    <name evidence="2" type="ORF">NESG_01207</name>
</gene>
<dbReference type="EMBL" id="AKIJ01000003">
    <property type="protein sequence ID" value="KFG26092.1"/>
    <property type="molecule type" value="Genomic_DNA"/>
</dbReference>
<feature type="transmembrane region" description="Helical" evidence="1">
    <location>
        <begin position="91"/>
        <end position="115"/>
    </location>
</feature>
<accession>A0A086J1S4</accession>
<reference evidence="2 3" key="1">
    <citation type="journal article" date="2014" name="Genome Announc.">
        <title>Genome Sequence of the Microsporidian Species Nematocida sp1 Strain ERTm6 (ATCC PRA-372).</title>
        <authorList>
            <person name="Bakowski M.A."/>
            <person name="Priest M."/>
            <person name="Young S."/>
            <person name="Cuomo C.A."/>
            <person name="Troemel E.R."/>
        </authorList>
    </citation>
    <scope>NUCLEOTIDE SEQUENCE [LARGE SCALE GENOMIC DNA]</scope>
    <source>
        <strain evidence="2 3">ERTm6</strain>
    </source>
</reference>